<dbReference type="KEGG" id="cmv:CMUST_02750"/>
<evidence type="ECO:0000313" key="2">
    <source>
        <dbReference type="Proteomes" id="UP000035199"/>
    </source>
</evidence>
<dbReference type="EMBL" id="CP011542">
    <property type="protein sequence ID" value="AKK04894.1"/>
    <property type="molecule type" value="Genomic_DNA"/>
</dbReference>
<dbReference type="STRING" id="571915.CMUST_02750"/>
<proteinExistence type="predicted"/>
<reference evidence="1 2" key="1">
    <citation type="journal article" date="2015" name="Genome Announc.">
        <title>Complete Genome Sequence of the Type Strain Corynebacterium mustelae DSM 45274, Isolated from Various Tissues of a Male Ferret with Lethal Sepsis.</title>
        <authorList>
            <person name="Ruckert C."/>
            <person name="Eimer J."/>
            <person name="Winkler A."/>
            <person name="Tauch A."/>
        </authorList>
    </citation>
    <scope>NUCLEOTIDE SEQUENCE [LARGE SCALE GENOMIC DNA]</scope>
    <source>
        <strain evidence="1 2">DSM 45274</strain>
    </source>
</reference>
<dbReference type="RefSeq" id="WP_047261225.1">
    <property type="nucleotide sequence ID" value="NZ_CP011542.1"/>
</dbReference>
<sequence length="101" mass="10666">MTSGRIQVDVPVARSLLGDLQREADTQIRVHNADIPQVSAGALGRDFGEYEQRLAAAFGRLHDRIARQIVNVKEAAAAADADVALIAAVDVDNAGGFGGQR</sequence>
<keyword evidence="2" id="KW-1185">Reference proteome</keyword>
<evidence type="ECO:0008006" key="3">
    <source>
        <dbReference type="Google" id="ProtNLM"/>
    </source>
</evidence>
<protein>
    <recommendedName>
        <fullName evidence="3">PE family protein</fullName>
    </recommendedName>
</protein>
<dbReference type="AlphaFoldDB" id="A0A0G3GUR3"/>
<reference evidence="2" key="2">
    <citation type="submission" date="2015-05" db="EMBL/GenBank/DDBJ databases">
        <title>Complete genome sequence of Corynebacterium mustelae DSM 45274, isolated from various tissues of a male ferret with lethal sepsis.</title>
        <authorList>
            <person name="Ruckert C."/>
            <person name="Albersmeier A."/>
            <person name="Winkler A."/>
            <person name="Tauch A."/>
        </authorList>
    </citation>
    <scope>NUCLEOTIDE SEQUENCE [LARGE SCALE GENOMIC DNA]</scope>
    <source>
        <strain evidence="2">DSM 45274</strain>
    </source>
</reference>
<organism evidence="1 2">
    <name type="scientific">Corynebacterium mustelae</name>
    <dbReference type="NCBI Taxonomy" id="571915"/>
    <lineage>
        <taxon>Bacteria</taxon>
        <taxon>Bacillati</taxon>
        <taxon>Actinomycetota</taxon>
        <taxon>Actinomycetes</taxon>
        <taxon>Mycobacteriales</taxon>
        <taxon>Corynebacteriaceae</taxon>
        <taxon>Corynebacterium</taxon>
    </lineage>
</organism>
<dbReference type="PATRIC" id="fig|571915.4.peg.583"/>
<dbReference type="Proteomes" id="UP000035199">
    <property type="component" value="Chromosome"/>
</dbReference>
<evidence type="ECO:0000313" key="1">
    <source>
        <dbReference type="EMBL" id="AKK04894.1"/>
    </source>
</evidence>
<accession>A0A0G3GUR3</accession>
<name>A0A0G3GUR3_9CORY</name>
<gene>
    <name evidence="1" type="ORF">CMUST_02750</name>
</gene>